<comment type="caution">
    <text evidence="1">The sequence shown here is derived from an EMBL/GenBank/DDBJ whole genome shotgun (WGS) entry which is preliminary data.</text>
</comment>
<dbReference type="EMBL" id="BJXH01000078">
    <property type="protein sequence ID" value="GEM70201.1"/>
    <property type="molecule type" value="Genomic_DNA"/>
</dbReference>
<organism evidence="1 2">
    <name type="scientific">Sphingobacterium mizutaii NBRC 14946 = DSM 11724</name>
    <dbReference type="NCBI Taxonomy" id="1220576"/>
    <lineage>
        <taxon>Bacteria</taxon>
        <taxon>Pseudomonadati</taxon>
        <taxon>Bacteroidota</taxon>
        <taxon>Sphingobacteriia</taxon>
        <taxon>Sphingobacteriales</taxon>
        <taxon>Sphingobacteriaceae</taxon>
        <taxon>Sphingobacterium</taxon>
    </lineage>
</organism>
<dbReference type="Proteomes" id="UP000321676">
    <property type="component" value="Unassembled WGS sequence"/>
</dbReference>
<accession>A0ABQ0W961</accession>
<evidence type="ECO:0000313" key="1">
    <source>
        <dbReference type="EMBL" id="GEM70201.1"/>
    </source>
</evidence>
<gene>
    <name evidence="1" type="ORF">SMI01S_38070</name>
</gene>
<proteinExistence type="predicted"/>
<sequence length="53" mass="6343">MDKTYMSPKIEILDIHLEEGIASGSAFVRPHNNENEMMDQWYQDDQETRNIDW</sequence>
<protein>
    <submittedName>
        <fullName evidence="1">Uncharacterized protein</fullName>
    </submittedName>
</protein>
<reference evidence="1 2" key="1">
    <citation type="submission" date="2019-07" db="EMBL/GenBank/DDBJ databases">
        <title>Whole genome shotgun sequence of Sphingobacterium mizutaii NBRC 14946.</title>
        <authorList>
            <person name="Hosoyama A."/>
            <person name="Uohara A."/>
            <person name="Ohji S."/>
            <person name="Ichikawa N."/>
        </authorList>
    </citation>
    <scope>NUCLEOTIDE SEQUENCE [LARGE SCALE GENOMIC DNA]</scope>
    <source>
        <strain evidence="1 2">NBRC 14946</strain>
    </source>
</reference>
<name>A0ABQ0W961_9SPHI</name>
<keyword evidence="2" id="KW-1185">Reference proteome</keyword>
<evidence type="ECO:0000313" key="2">
    <source>
        <dbReference type="Proteomes" id="UP000321676"/>
    </source>
</evidence>